<evidence type="ECO:0000313" key="2">
    <source>
        <dbReference type="Proteomes" id="UP000762676"/>
    </source>
</evidence>
<name>A0AAV4J190_9GAST</name>
<comment type="caution">
    <text evidence="1">The sequence shown here is derived from an EMBL/GenBank/DDBJ whole genome shotgun (WGS) entry which is preliminary data.</text>
</comment>
<reference evidence="1 2" key="1">
    <citation type="journal article" date="2021" name="Elife">
        <title>Chloroplast acquisition without the gene transfer in kleptoplastic sea slugs, Plakobranchus ocellatus.</title>
        <authorList>
            <person name="Maeda T."/>
            <person name="Takahashi S."/>
            <person name="Yoshida T."/>
            <person name="Shimamura S."/>
            <person name="Takaki Y."/>
            <person name="Nagai Y."/>
            <person name="Toyoda A."/>
            <person name="Suzuki Y."/>
            <person name="Arimoto A."/>
            <person name="Ishii H."/>
            <person name="Satoh N."/>
            <person name="Nishiyama T."/>
            <person name="Hasebe M."/>
            <person name="Maruyama T."/>
            <person name="Minagawa J."/>
            <person name="Obokata J."/>
            <person name="Shigenobu S."/>
        </authorList>
    </citation>
    <scope>NUCLEOTIDE SEQUENCE [LARGE SCALE GENOMIC DNA]</scope>
</reference>
<dbReference type="AlphaFoldDB" id="A0AAV4J190"/>
<dbReference type="EMBL" id="BMAT01009836">
    <property type="protein sequence ID" value="GFS14496.1"/>
    <property type="molecule type" value="Genomic_DNA"/>
</dbReference>
<proteinExistence type="predicted"/>
<dbReference type="Proteomes" id="UP000762676">
    <property type="component" value="Unassembled WGS sequence"/>
</dbReference>
<protein>
    <recommendedName>
        <fullName evidence="3">39S ribosomal protein L51, mitochondrial</fullName>
    </recommendedName>
</protein>
<keyword evidence="2" id="KW-1185">Reference proteome</keyword>
<gene>
    <name evidence="1" type="ORF">ElyMa_004908500</name>
</gene>
<evidence type="ECO:0008006" key="3">
    <source>
        <dbReference type="Google" id="ProtNLM"/>
    </source>
</evidence>
<evidence type="ECO:0000313" key="1">
    <source>
        <dbReference type="EMBL" id="GFS14496.1"/>
    </source>
</evidence>
<sequence length="312" mass="36598">MPQQTSTFQGHFKSLCRVLQAYITNSRIACSWVPILQVDGLGKVRANGFRKATATYHGRDSNPRPPDLLQISSPTRLPLCHAAKLQPGERDRDIWKRPPPDFRYVVYDPNPPKRNTVDSMQPWNFGTIPGQREIVKKKRDSGRLPRLFDQKEREPEIITRFHIDRPFTAKKKFVREGMNPAGSYDNPKLHDFRQYPPLKKLGLDEFITTYEKDPYGIHFKSKRLNHIHGLPSDPPERDLAEGRQMAPAMSAKKKWDSQLILDKTKWPQKNEAFTRYRLRHRQPYSAFMERVERDLSHKWSREQLNKALQEFS</sequence>
<accession>A0AAV4J190</accession>
<organism evidence="1 2">
    <name type="scientific">Elysia marginata</name>
    <dbReference type="NCBI Taxonomy" id="1093978"/>
    <lineage>
        <taxon>Eukaryota</taxon>
        <taxon>Metazoa</taxon>
        <taxon>Spiralia</taxon>
        <taxon>Lophotrochozoa</taxon>
        <taxon>Mollusca</taxon>
        <taxon>Gastropoda</taxon>
        <taxon>Heterobranchia</taxon>
        <taxon>Euthyneura</taxon>
        <taxon>Panpulmonata</taxon>
        <taxon>Sacoglossa</taxon>
        <taxon>Placobranchoidea</taxon>
        <taxon>Plakobranchidae</taxon>
        <taxon>Elysia</taxon>
    </lineage>
</organism>